<dbReference type="AlphaFoldDB" id="A0A447TAK6"/>
<reference evidence="2 3" key="1">
    <citation type="submission" date="2018-12" db="EMBL/GenBank/DDBJ databases">
        <authorList>
            <consortium name="Pathogen Informatics"/>
        </authorList>
    </citation>
    <scope>NUCLEOTIDE SEQUENCE [LARGE SCALE GENOMIC DNA]</scope>
    <source>
        <strain evidence="2 3">NCTC9695</strain>
    </source>
</reference>
<organism evidence="2 3">
    <name type="scientific">Chromobacterium violaceum</name>
    <dbReference type="NCBI Taxonomy" id="536"/>
    <lineage>
        <taxon>Bacteria</taxon>
        <taxon>Pseudomonadati</taxon>
        <taxon>Pseudomonadota</taxon>
        <taxon>Betaproteobacteria</taxon>
        <taxon>Neisseriales</taxon>
        <taxon>Chromobacteriaceae</taxon>
        <taxon>Chromobacterium</taxon>
    </lineage>
</organism>
<protein>
    <submittedName>
        <fullName evidence="2">Uncharacterized protein</fullName>
    </submittedName>
</protein>
<accession>A0A447TAK6</accession>
<sequence>MPSPSVRLMRENSLLRGSYSLMVPITRSSSPRSGITSEDASRHWGLIEQR</sequence>
<evidence type="ECO:0000256" key="1">
    <source>
        <dbReference type="SAM" id="MobiDB-lite"/>
    </source>
</evidence>
<feature type="region of interest" description="Disordered" evidence="1">
    <location>
        <begin position="26"/>
        <end position="50"/>
    </location>
</feature>
<gene>
    <name evidence="2" type="ORF">NCTC9695_02368</name>
</gene>
<evidence type="ECO:0000313" key="3">
    <source>
        <dbReference type="Proteomes" id="UP000275777"/>
    </source>
</evidence>
<evidence type="ECO:0000313" key="2">
    <source>
        <dbReference type="EMBL" id="VEB41926.1"/>
    </source>
</evidence>
<feature type="compositionally biased region" description="Polar residues" evidence="1">
    <location>
        <begin position="26"/>
        <end position="38"/>
    </location>
</feature>
<name>A0A447TAK6_CHRVL</name>
<dbReference type="Proteomes" id="UP000275777">
    <property type="component" value="Chromosome"/>
</dbReference>
<proteinExistence type="predicted"/>
<dbReference type="EMBL" id="LR134182">
    <property type="protein sequence ID" value="VEB41926.1"/>
    <property type="molecule type" value="Genomic_DNA"/>
</dbReference>